<accession>A0A2P6TK26</accession>
<gene>
    <name evidence="5" type="ORF">C2E21_6649</name>
</gene>
<dbReference type="OrthoDB" id="513739at2759"/>
<comment type="caution">
    <text evidence="5">The sequence shown here is derived from an EMBL/GenBank/DDBJ whole genome shotgun (WGS) entry which is preliminary data.</text>
</comment>
<protein>
    <recommendedName>
        <fullName evidence="1">glycerophosphodiester phosphodiesterase</fullName>
        <ecNumber evidence="1">3.1.4.46</ecNumber>
    </recommendedName>
</protein>
<dbReference type="PANTHER" id="PTHR46211">
    <property type="entry name" value="GLYCEROPHOSPHORYL DIESTER PHOSPHODIESTERASE"/>
    <property type="match status" value="1"/>
</dbReference>
<name>A0A2P6TK26_CHLSO</name>
<dbReference type="PANTHER" id="PTHR46211:SF14">
    <property type="entry name" value="GLYCEROPHOSPHODIESTER PHOSPHODIESTERASE"/>
    <property type="match status" value="1"/>
</dbReference>
<evidence type="ECO:0000256" key="2">
    <source>
        <dbReference type="ARBA" id="ARBA00022798"/>
    </source>
</evidence>
<dbReference type="PROSITE" id="PS51704">
    <property type="entry name" value="GP_PDE"/>
    <property type="match status" value="1"/>
</dbReference>
<evidence type="ECO:0000259" key="4">
    <source>
        <dbReference type="PROSITE" id="PS51704"/>
    </source>
</evidence>
<evidence type="ECO:0000256" key="1">
    <source>
        <dbReference type="ARBA" id="ARBA00012247"/>
    </source>
</evidence>
<organism evidence="5 6">
    <name type="scientific">Chlorella sorokiniana</name>
    <name type="common">Freshwater green alga</name>
    <dbReference type="NCBI Taxonomy" id="3076"/>
    <lineage>
        <taxon>Eukaryota</taxon>
        <taxon>Viridiplantae</taxon>
        <taxon>Chlorophyta</taxon>
        <taxon>core chlorophytes</taxon>
        <taxon>Trebouxiophyceae</taxon>
        <taxon>Chlorellales</taxon>
        <taxon>Chlorellaceae</taxon>
        <taxon>Chlorella clade</taxon>
        <taxon>Chlorella</taxon>
    </lineage>
</organism>
<dbReference type="EC" id="3.1.4.46" evidence="1"/>
<evidence type="ECO:0000313" key="6">
    <source>
        <dbReference type="Proteomes" id="UP000239899"/>
    </source>
</evidence>
<dbReference type="Gene3D" id="3.20.20.190">
    <property type="entry name" value="Phosphatidylinositol (PI) phosphodiesterase"/>
    <property type="match status" value="1"/>
</dbReference>
<dbReference type="Proteomes" id="UP000239899">
    <property type="component" value="Unassembled WGS sequence"/>
</dbReference>
<reference evidence="5 6" key="1">
    <citation type="journal article" date="2018" name="Plant J.">
        <title>Genome sequences of Chlorella sorokiniana UTEX 1602 and Micractinium conductrix SAG 241.80: implications to maltose excretion by a green alga.</title>
        <authorList>
            <person name="Arriola M.B."/>
            <person name="Velmurugan N."/>
            <person name="Zhang Y."/>
            <person name="Plunkett M.H."/>
            <person name="Hondzo H."/>
            <person name="Barney B.M."/>
        </authorList>
    </citation>
    <scope>NUCLEOTIDE SEQUENCE [LARGE SCALE GENOMIC DNA]</scope>
    <source>
        <strain evidence="6">UTEX 1602</strain>
    </source>
</reference>
<dbReference type="SUPFAM" id="SSF51695">
    <property type="entry name" value="PLC-like phosphodiesterases"/>
    <property type="match status" value="1"/>
</dbReference>
<proteinExistence type="predicted"/>
<dbReference type="GO" id="GO:0006629">
    <property type="term" value="P:lipid metabolic process"/>
    <property type="evidence" value="ECO:0007669"/>
    <property type="project" value="InterPro"/>
</dbReference>
<sequence length="325" mass="35292">MGGWQTSPLQLRIYHALVVSRHRWGPLRLCGPATLSLGYVLTTAAQWRIGRLPLALLLAALELAALAAPRLALASGTALLAAATALVLAARRDAEDDSTGHRGGAEGFKGDHCENTVEAVTALLRREQEQGPLPCFPYLEFDVQETADGELVVFHDNLLTRGIPAGGINAAPIAQLEQDTGTPFGLLTVADCRLVQLQALRLGGRPGVCIPTLKQFLEACIAGGVQRSLAIEVKQLLTDAGRLKFLDTVSWYLEIQGPRLSRDPRALRQRFGRLGWAGVIAFPHLFARSFGAFGSEQWARWAAEFRRRGIPVRACHATWLSLIGR</sequence>
<dbReference type="GO" id="GO:0006071">
    <property type="term" value="P:glycerol metabolic process"/>
    <property type="evidence" value="ECO:0007669"/>
    <property type="project" value="UniProtKB-KW"/>
</dbReference>
<feature type="domain" description="GP-PDE" evidence="4">
    <location>
        <begin position="96"/>
        <end position="325"/>
    </location>
</feature>
<dbReference type="AlphaFoldDB" id="A0A2P6TK26"/>
<keyword evidence="2" id="KW-0319">Glycerol metabolism</keyword>
<dbReference type="EMBL" id="LHPG02000013">
    <property type="protein sequence ID" value="PRW44421.1"/>
    <property type="molecule type" value="Genomic_DNA"/>
</dbReference>
<keyword evidence="6" id="KW-1185">Reference proteome</keyword>
<dbReference type="GO" id="GO:0008889">
    <property type="term" value="F:glycerophosphodiester phosphodiesterase activity"/>
    <property type="evidence" value="ECO:0007669"/>
    <property type="project" value="UniProtKB-EC"/>
</dbReference>
<dbReference type="Pfam" id="PF03009">
    <property type="entry name" value="GDPD"/>
    <property type="match status" value="1"/>
</dbReference>
<comment type="catalytic activity">
    <reaction evidence="3">
        <text>a sn-glycero-3-phosphodiester + H2O = an alcohol + sn-glycerol 3-phosphate + H(+)</text>
        <dbReference type="Rhea" id="RHEA:12969"/>
        <dbReference type="ChEBI" id="CHEBI:15377"/>
        <dbReference type="ChEBI" id="CHEBI:15378"/>
        <dbReference type="ChEBI" id="CHEBI:30879"/>
        <dbReference type="ChEBI" id="CHEBI:57597"/>
        <dbReference type="ChEBI" id="CHEBI:83408"/>
        <dbReference type="EC" id="3.1.4.46"/>
    </reaction>
</comment>
<evidence type="ECO:0000313" key="5">
    <source>
        <dbReference type="EMBL" id="PRW44421.1"/>
    </source>
</evidence>
<dbReference type="InterPro" id="IPR017946">
    <property type="entry name" value="PLC-like_Pdiesterase_TIM-brl"/>
</dbReference>
<dbReference type="InterPro" id="IPR030395">
    <property type="entry name" value="GP_PDE_dom"/>
</dbReference>
<evidence type="ECO:0000256" key="3">
    <source>
        <dbReference type="ARBA" id="ARBA00047512"/>
    </source>
</evidence>